<feature type="region of interest" description="Disordered" evidence="1">
    <location>
        <begin position="32"/>
        <end position="58"/>
    </location>
</feature>
<comment type="caution">
    <text evidence="2">The sequence shown here is derived from an EMBL/GenBank/DDBJ whole genome shotgun (WGS) entry which is preliminary data.</text>
</comment>
<keyword evidence="3" id="KW-1185">Reference proteome</keyword>
<name>A0A4V3XKW9_9RHOB</name>
<organism evidence="2 3">
    <name type="scientific">Aliishimia ponticola</name>
    <dbReference type="NCBI Taxonomy" id="2499833"/>
    <lineage>
        <taxon>Bacteria</taxon>
        <taxon>Pseudomonadati</taxon>
        <taxon>Pseudomonadota</taxon>
        <taxon>Alphaproteobacteria</taxon>
        <taxon>Rhodobacterales</taxon>
        <taxon>Paracoccaceae</taxon>
        <taxon>Aliishimia</taxon>
    </lineage>
</organism>
<protein>
    <submittedName>
        <fullName evidence="2">Uncharacterized protein</fullName>
    </submittedName>
</protein>
<sequence>MLTNFNTAANALQTSQQYFYQRATDAVEQRLDGLASPSDTSEIRDRDAPDLVTGTGEADAQESVALTEGLAALGVGASGQGDRPERGPGAEGGGAGASRGPERVSDTVALDLLNSTLEEYDASEDTAGVDFATLLAQRMEEAGLDSTSPIMDFRV</sequence>
<feature type="region of interest" description="Disordered" evidence="1">
    <location>
        <begin position="75"/>
        <end position="105"/>
    </location>
</feature>
<dbReference type="RefSeq" id="WP_136461466.1">
    <property type="nucleotide sequence ID" value="NZ_SRKY01000001.1"/>
</dbReference>
<gene>
    <name evidence="2" type="ORF">E4Z66_03105</name>
</gene>
<evidence type="ECO:0000313" key="2">
    <source>
        <dbReference type="EMBL" id="THH38573.1"/>
    </source>
</evidence>
<reference evidence="2 3" key="1">
    <citation type="submission" date="2019-04" db="EMBL/GenBank/DDBJ databases">
        <title>Shimia ponticola sp. nov., isolated from seawater.</title>
        <authorList>
            <person name="Kim Y.-O."/>
            <person name="Yoon J.-H."/>
        </authorList>
    </citation>
    <scope>NUCLEOTIDE SEQUENCE [LARGE SCALE GENOMIC DNA]</scope>
    <source>
        <strain evidence="2 3">MYP11</strain>
    </source>
</reference>
<evidence type="ECO:0000313" key="3">
    <source>
        <dbReference type="Proteomes" id="UP000306602"/>
    </source>
</evidence>
<dbReference type="Proteomes" id="UP000306602">
    <property type="component" value="Unassembled WGS sequence"/>
</dbReference>
<accession>A0A4V3XKW9</accession>
<dbReference type="EMBL" id="SRKY01000001">
    <property type="protein sequence ID" value="THH38573.1"/>
    <property type="molecule type" value="Genomic_DNA"/>
</dbReference>
<dbReference type="AlphaFoldDB" id="A0A4V3XKW9"/>
<evidence type="ECO:0000256" key="1">
    <source>
        <dbReference type="SAM" id="MobiDB-lite"/>
    </source>
</evidence>
<proteinExistence type="predicted"/>